<evidence type="ECO:0000259" key="1">
    <source>
        <dbReference type="Pfam" id="PF13577"/>
    </source>
</evidence>
<gene>
    <name evidence="2" type="ORF">MGALJ_30740</name>
</gene>
<dbReference type="RefSeq" id="WP_163730344.1">
    <property type="nucleotide sequence ID" value="NZ_AP022601.1"/>
</dbReference>
<name>A0A9W4B3S8_9MYCO</name>
<proteinExistence type="predicted"/>
<feature type="domain" description="SnoaL-like" evidence="1">
    <location>
        <begin position="11"/>
        <end position="132"/>
    </location>
</feature>
<sequence length="159" mass="17402">MIPRQPRDAGEACDVLAIHHLAAAYADAVSRGDVAEACQTYVVNGELHSPTTEPAIGRDAVIKTITATTAGLEFVFQTVHQGLVQVGGDTARARFPITEWARRASDGRPIQFLGVYEDECLRTPEGWRFARRMLVPRTMGRPEGLSGRVVPLEALTMWS</sequence>
<accession>A0A9W4B3S8</accession>
<dbReference type="Pfam" id="PF13577">
    <property type="entry name" value="SnoaL_4"/>
    <property type="match status" value="1"/>
</dbReference>
<evidence type="ECO:0000313" key="3">
    <source>
        <dbReference type="Proteomes" id="UP000465785"/>
    </source>
</evidence>
<dbReference type="InterPro" id="IPR032710">
    <property type="entry name" value="NTF2-like_dom_sf"/>
</dbReference>
<dbReference type="InterPro" id="IPR037401">
    <property type="entry name" value="SnoaL-like"/>
</dbReference>
<evidence type="ECO:0000313" key="2">
    <source>
        <dbReference type="EMBL" id="BBY93405.1"/>
    </source>
</evidence>
<dbReference type="EMBL" id="AP022601">
    <property type="protein sequence ID" value="BBY93405.1"/>
    <property type="molecule type" value="Genomic_DNA"/>
</dbReference>
<dbReference type="KEGG" id="mgau:MGALJ_30740"/>
<organism evidence="2 3">
    <name type="scientific">Mycobacterium gallinarum</name>
    <dbReference type="NCBI Taxonomy" id="39689"/>
    <lineage>
        <taxon>Bacteria</taxon>
        <taxon>Bacillati</taxon>
        <taxon>Actinomycetota</taxon>
        <taxon>Actinomycetes</taxon>
        <taxon>Mycobacteriales</taxon>
        <taxon>Mycobacteriaceae</taxon>
        <taxon>Mycobacterium</taxon>
    </lineage>
</organism>
<protein>
    <recommendedName>
        <fullName evidence="1">SnoaL-like domain-containing protein</fullName>
    </recommendedName>
</protein>
<dbReference type="Proteomes" id="UP000465785">
    <property type="component" value="Chromosome"/>
</dbReference>
<dbReference type="Gene3D" id="3.10.450.50">
    <property type="match status" value="1"/>
</dbReference>
<dbReference type="SUPFAM" id="SSF54427">
    <property type="entry name" value="NTF2-like"/>
    <property type="match status" value="1"/>
</dbReference>
<dbReference type="AlphaFoldDB" id="A0A9W4B3S8"/>
<keyword evidence="3" id="KW-1185">Reference proteome</keyword>
<reference evidence="2 3" key="1">
    <citation type="journal article" date="2019" name="Emerg. Microbes Infect.">
        <title>Comprehensive subspecies identification of 175 nontuberculous mycobacteria species based on 7547 genomic profiles.</title>
        <authorList>
            <person name="Matsumoto Y."/>
            <person name="Kinjo T."/>
            <person name="Motooka D."/>
            <person name="Nabeya D."/>
            <person name="Jung N."/>
            <person name="Uechi K."/>
            <person name="Horii T."/>
            <person name="Iida T."/>
            <person name="Fujita J."/>
            <person name="Nakamura S."/>
        </authorList>
    </citation>
    <scope>NUCLEOTIDE SEQUENCE [LARGE SCALE GENOMIC DNA]</scope>
    <source>
        <strain evidence="2 3">JCM 6399</strain>
    </source>
</reference>